<gene>
    <name evidence="9" type="ORF">HNR44_002926</name>
</gene>
<dbReference type="CDD" id="cd06261">
    <property type="entry name" value="TM_PBP2"/>
    <property type="match status" value="1"/>
</dbReference>
<evidence type="ECO:0000256" key="4">
    <source>
        <dbReference type="ARBA" id="ARBA00022692"/>
    </source>
</evidence>
<dbReference type="AlphaFoldDB" id="A0A841PUX2"/>
<feature type="transmembrane region" description="Helical" evidence="7">
    <location>
        <begin position="218"/>
        <end position="238"/>
    </location>
</feature>
<dbReference type="InterPro" id="IPR035906">
    <property type="entry name" value="MetI-like_sf"/>
</dbReference>
<dbReference type="Gene3D" id="1.10.3720.10">
    <property type="entry name" value="MetI-like"/>
    <property type="match status" value="1"/>
</dbReference>
<keyword evidence="9" id="KW-0762">Sugar transport</keyword>
<dbReference type="EMBL" id="JACHHJ010000004">
    <property type="protein sequence ID" value="MBB6450936.1"/>
    <property type="molecule type" value="Genomic_DNA"/>
</dbReference>
<organism evidence="9 10">
    <name type="scientific">Geomicrobium halophilum</name>
    <dbReference type="NCBI Taxonomy" id="549000"/>
    <lineage>
        <taxon>Bacteria</taxon>
        <taxon>Bacillati</taxon>
        <taxon>Bacillota</taxon>
        <taxon>Bacilli</taxon>
        <taxon>Bacillales</taxon>
        <taxon>Geomicrobium</taxon>
    </lineage>
</organism>
<reference evidence="9 10" key="1">
    <citation type="submission" date="2020-08" db="EMBL/GenBank/DDBJ databases">
        <title>Genomic Encyclopedia of Type Strains, Phase IV (KMG-IV): sequencing the most valuable type-strain genomes for metagenomic binning, comparative biology and taxonomic classification.</title>
        <authorList>
            <person name="Goeker M."/>
        </authorList>
    </citation>
    <scope>NUCLEOTIDE SEQUENCE [LARGE SCALE GENOMIC DNA]</scope>
    <source>
        <strain evidence="9 10">DSM 21769</strain>
    </source>
</reference>
<evidence type="ECO:0000256" key="5">
    <source>
        <dbReference type="ARBA" id="ARBA00022989"/>
    </source>
</evidence>
<dbReference type="PANTHER" id="PTHR30193:SF37">
    <property type="entry name" value="INNER MEMBRANE ABC TRANSPORTER PERMEASE PROTEIN YCJO"/>
    <property type="match status" value="1"/>
</dbReference>
<proteinExistence type="inferred from homology"/>
<dbReference type="InterPro" id="IPR000515">
    <property type="entry name" value="MetI-like"/>
</dbReference>
<evidence type="ECO:0000256" key="2">
    <source>
        <dbReference type="ARBA" id="ARBA00022448"/>
    </source>
</evidence>
<dbReference type="GO" id="GO:0005886">
    <property type="term" value="C:plasma membrane"/>
    <property type="evidence" value="ECO:0007669"/>
    <property type="project" value="UniProtKB-SubCell"/>
</dbReference>
<evidence type="ECO:0000313" key="9">
    <source>
        <dbReference type="EMBL" id="MBB6450936.1"/>
    </source>
</evidence>
<dbReference type="RefSeq" id="WP_184404989.1">
    <property type="nucleotide sequence ID" value="NZ_JACHHJ010000004.1"/>
</dbReference>
<feature type="transmembrane region" description="Helical" evidence="7">
    <location>
        <begin position="111"/>
        <end position="132"/>
    </location>
</feature>
<evidence type="ECO:0000256" key="3">
    <source>
        <dbReference type="ARBA" id="ARBA00022475"/>
    </source>
</evidence>
<keyword evidence="3" id="KW-1003">Cell membrane</keyword>
<keyword evidence="2 7" id="KW-0813">Transport</keyword>
<dbReference type="InterPro" id="IPR051393">
    <property type="entry name" value="ABC_transporter_permease"/>
</dbReference>
<evidence type="ECO:0000256" key="6">
    <source>
        <dbReference type="ARBA" id="ARBA00023136"/>
    </source>
</evidence>
<keyword evidence="6 7" id="KW-0472">Membrane</keyword>
<comment type="caution">
    <text evidence="9">The sequence shown here is derived from an EMBL/GenBank/DDBJ whole genome shotgun (WGS) entry which is preliminary data.</text>
</comment>
<keyword evidence="4 7" id="KW-0812">Transmembrane</keyword>
<dbReference type="PANTHER" id="PTHR30193">
    <property type="entry name" value="ABC TRANSPORTER PERMEASE PROTEIN"/>
    <property type="match status" value="1"/>
</dbReference>
<evidence type="ECO:0000256" key="1">
    <source>
        <dbReference type="ARBA" id="ARBA00004651"/>
    </source>
</evidence>
<feature type="transmembrane region" description="Helical" evidence="7">
    <location>
        <begin position="152"/>
        <end position="170"/>
    </location>
</feature>
<feature type="transmembrane region" description="Helical" evidence="7">
    <location>
        <begin position="78"/>
        <end position="99"/>
    </location>
</feature>
<evidence type="ECO:0000259" key="8">
    <source>
        <dbReference type="PROSITE" id="PS50928"/>
    </source>
</evidence>
<accession>A0A841PUX2</accession>
<dbReference type="Proteomes" id="UP000568839">
    <property type="component" value="Unassembled WGS sequence"/>
</dbReference>
<feature type="domain" description="ABC transmembrane type-1" evidence="8">
    <location>
        <begin position="74"/>
        <end position="285"/>
    </location>
</feature>
<dbReference type="SUPFAM" id="SSF161098">
    <property type="entry name" value="MetI-like"/>
    <property type="match status" value="1"/>
</dbReference>
<comment type="similarity">
    <text evidence="7">Belongs to the binding-protein-dependent transport system permease family.</text>
</comment>
<dbReference type="Pfam" id="PF00528">
    <property type="entry name" value="BPD_transp_1"/>
    <property type="match status" value="1"/>
</dbReference>
<keyword evidence="5 7" id="KW-1133">Transmembrane helix</keyword>
<feature type="transmembrane region" description="Helical" evidence="7">
    <location>
        <begin position="263"/>
        <end position="288"/>
    </location>
</feature>
<keyword evidence="10" id="KW-1185">Reference proteome</keyword>
<dbReference type="PROSITE" id="PS50928">
    <property type="entry name" value="ABC_TM1"/>
    <property type="match status" value="1"/>
</dbReference>
<protein>
    <submittedName>
        <fullName evidence="9">ABC-type sugar transport system permease subunit</fullName>
    </submittedName>
</protein>
<dbReference type="GO" id="GO:0055085">
    <property type="term" value="P:transmembrane transport"/>
    <property type="evidence" value="ECO:0007669"/>
    <property type="project" value="InterPro"/>
</dbReference>
<feature type="transmembrane region" description="Helical" evidence="7">
    <location>
        <begin position="21"/>
        <end position="44"/>
    </location>
</feature>
<evidence type="ECO:0000313" key="10">
    <source>
        <dbReference type="Proteomes" id="UP000568839"/>
    </source>
</evidence>
<sequence>MTAVYSWFQKNKLRITPYVFLTPNIILFFTFMIAPIIFIFFISFHEWNIIGDPSFIGLSNYTELFFDSLFWTALGNTLYFTIGVVPISAALGIGGALLLRMKTPFRAFFRAIFFMPVVVSMVATALIWVWMFNPDFGLINEWLGYIGVNPDWLGSTTLAMPAVIIAMIWVQAGYSLVIYLAGVQNVPENLYESAQIDGANKWQQFWNVTLPLLKPTTVFVVIILVINTIMAFDLVYTMTSGGPGNSTMILINYIFRASFEEGAMGYGAALGVVQFILVLAISGISLWLGREKE</sequence>
<comment type="subcellular location">
    <subcellularLocation>
        <location evidence="1 7">Cell membrane</location>
        <topology evidence="1 7">Multi-pass membrane protein</topology>
    </subcellularLocation>
</comment>
<evidence type="ECO:0000256" key="7">
    <source>
        <dbReference type="RuleBase" id="RU363032"/>
    </source>
</evidence>
<name>A0A841PUX2_9BACL</name>